<proteinExistence type="predicted"/>
<evidence type="ECO:0000313" key="3">
    <source>
        <dbReference type="EnsemblProtists" id="EKX43422"/>
    </source>
</evidence>
<dbReference type="GeneID" id="17300154"/>
<reference evidence="4" key="2">
    <citation type="submission" date="2012-11" db="EMBL/GenBank/DDBJ databases">
        <authorList>
            <person name="Kuo A."/>
            <person name="Curtis B.A."/>
            <person name="Tanifuji G."/>
            <person name="Burki F."/>
            <person name="Gruber A."/>
            <person name="Irimia M."/>
            <person name="Maruyama S."/>
            <person name="Arias M.C."/>
            <person name="Ball S.G."/>
            <person name="Gile G.H."/>
            <person name="Hirakawa Y."/>
            <person name="Hopkins J.F."/>
            <person name="Rensing S.A."/>
            <person name="Schmutz J."/>
            <person name="Symeonidi A."/>
            <person name="Elias M."/>
            <person name="Eveleigh R.J."/>
            <person name="Herman E.K."/>
            <person name="Klute M.J."/>
            <person name="Nakayama T."/>
            <person name="Obornik M."/>
            <person name="Reyes-Prieto A."/>
            <person name="Armbrust E.V."/>
            <person name="Aves S.J."/>
            <person name="Beiko R.G."/>
            <person name="Coutinho P."/>
            <person name="Dacks J.B."/>
            <person name="Durnford D.G."/>
            <person name="Fast N.M."/>
            <person name="Green B.R."/>
            <person name="Grisdale C."/>
            <person name="Hempe F."/>
            <person name="Henrissat B."/>
            <person name="Hoppner M.P."/>
            <person name="Ishida K.-I."/>
            <person name="Kim E."/>
            <person name="Koreny L."/>
            <person name="Kroth P.G."/>
            <person name="Liu Y."/>
            <person name="Malik S.-B."/>
            <person name="Maier U.G."/>
            <person name="McRose D."/>
            <person name="Mock T."/>
            <person name="Neilson J.A."/>
            <person name="Onodera N.T."/>
            <person name="Poole A.M."/>
            <person name="Pritham E.J."/>
            <person name="Richards T.A."/>
            <person name="Rocap G."/>
            <person name="Roy S.W."/>
            <person name="Sarai C."/>
            <person name="Schaack S."/>
            <person name="Shirato S."/>
            <person name="Slamovits C.H."/>
            <person name="Spencer D.F."/>
            <person name="Suzuki S."/>
            <person name="Worden A.Z."/>
            <person name="Zauner S."/>
            <person name="Barry K."/>
            <person name="Bell C."/>
            <person name="Bharti A.K."/>
            <person name="Crow J.A."/>
            <person name="Grimwood J."/>
            <person name="Kramer R."/>
            <person name="Lindquist E."/>
            <person name="Lucas S."/>
            <person name="Salamov A."/>
            <person name="McFadden G.I."/>
            <person name="Lane C.E."/>
            <person name="Keeling P.J."/>
            <person name="Gray M.W."/>
            <person name="Grigoriev I.V."/>
            <person name="Archibald J.M."/>
        </authorList>
    </citation>
    <scope>NUCLEOTIDE SEQUENCE</scope>
    <source>
        <strain evidence="4">CCMP2712</strain>
    </source>
</reference>
<reference evidence="3" key="3">
    <citation type="submission" date="2015-06" db="UniProtKB">
        <authorList>
            <consortium name="EnsemblProtists"/>
        </authorList>
    </citation>
    <scope>IDENTIFICATION</scope>
</reference>
<reference evidence="2 4" key="1">
    <citation type="journal article" date="2012" name="Nature">
        <title>Algal genomes reveal evolutionary mosaicism and the fate of nucleomorphs.</title>
        <authorList>
            <consortium name="DOE Joint Genome Institute"/>
            <person name="Curtis B.A."/>
            <person name="Tanifuji G."/>
            <person name="Burki F."/>
            <person name="Gruber A."/>
            <person name="Irimia M."/>
            <person name="Maruyama S."/>
            <person name="Arias M.C."/>
            <person name="Ball S.G."/>
            <person name="Gile G.H."/>
            <person name="Hirakawa Y."/>
            <person name="Hopkins J.F."/>
            <person name="Kuo A."/>
            <person name="Rensing S.A."/>
            <person name="Schmutz J."/>
            <person name="Symeonidi A."/>
            <person name="Elias M."/>
            <person name="Eveleigh R.J."/>
            <person name="Herman E.K."/>
            <person name="Klute M.J."/>
            <person name="Nakayama T."/>
            <person name="Obornik M."/>
            <person name="Reyes-Prieto A."/>
            <person name="Armbrust E.V."/>
            <person name="Aves S.J."/>
            <person name="Beiko R.G."/>
            <person name="Coutinho P."/>
            <person name="Dacks J.B."/>
            <person name="Durnford D.G."/>
            <person name="Fast N.M."/>
            <person name="Green B.R."/>
            <person name="Grisdale C.J."/>
            <person name="Hempel F."/>
            <person name="Henrissat B."/>
            <person name="Hoppner M.P."/>
            <person name="Ishida K."/>
            <person name="Kim E."/>
            <person name="Koreny L."/>
            <person name="Kroth P.G."/>
            <person name="Liu Y."/>
            <person name="Malik S.B."/>
            <person name="Maier U.G."/>
            <person name="McRose D."/>
            <person name="Mock T."/>
            <person name="Neilson J.A."/>
            <person name="Onodera N.T."/>
            <person name="Poole A.M."/>
            <person name="Pritham E.J."/>
            <person name="Richards T.A."/>
            <person name="Rocap G."/>
            <person name="Roy S.W."/>
            <person name="Sarai C."/>
            <person name="Schaack S."/>
            <person name="Shirato S."/>
            <person name="Slamovits C.H."/>
            <person name="Spencer D.F."/>
            <person name="Suzuki S."/>
            <person name="Worden A.Z."/>
            <person name="Zauner S."/>
            <person name="Barry K."/>
            <person name="Bell C."/>
            <person name="Bharti A.K."/>
            <person name="Crow J.A."/>
            <person name="Grimwood J."/>
            <person name="Kramer R."/>
            <person name="Lindquist E."/>
            <person name="Lucas S."/>
            <person name="Salamov A."/>
            <person name="McFadden G.I."/>
            <person name="Lane C.E."/>
            <person name="Keeling P.J."/>
            <person name="Gray M.W."/>
            <person name="Grigoriev I.V."/>
            <person name="Archibald J.M."/>
        </authorList>
    </citation>
    <scope>NUCLEOTIDE SEQUENCE</scope>
    <source>
        <strain evidence="2 4">CCMP2712</strain>
    </source>
</reference>
<dbReference type="EnsemblProtists" id="EKX43422">
    <property type="protein sequence ID" value="EKX43422"/>
    <property type="gene ID" value="GUITHDRAFT_153263"/>
</dbReference>
<evidence type="ECO:0000256" key="1">
    <source>
        <dbReference type="SAM" id="SignalP"/>
    </source>
</evidence>
<sequence length="225" mass="24712">MAPRPMAALAAGLLLAMAQECAGFSGGAMAPLGCSAGLRSARMEMGAANAGKGCERRKFLQTTLVNAGFTLAGFASKVGAEQTARSEDKKLIDISDEEFKSKLREDVVKNQFMVTGALTRSLYDEKCTFTDEIDTYTLEKWMDGTAKLFQNDYSKMELDGDIQVNKDGATFKFKEQLMFNIPILKPKVPLTGKLILTRGSDGLITSYREVWDQPVWKVLTSASFF</sequence>
<dbReference type="OrthoDB" id="348976at2759"/>
<accession>L1J525</accession>
<dbReference type="PANTHER" id="PTHR34123">
    <property type="entry name" value="OS04G0578200 PROTEIN"/>
    <property type="match status" value="1"/>
</dbReference>
<dbReference type="PaxDb" id="55529-EKX43422"/>
<gene>
    <name evidence="2" type="ORF">GUITHDRAFT_153263</name>
</gene>
<dbReference type="Proteomes" id="UP000011087">
    <property type="component" value="Unassembled WGS sequence"/>
</dbReference>
<keyword evidence="4" id="KW-1185">Reference proteome</keyword>
<dbReference type="RefSeq" id="XP_005830402.1">
    <property type="nucleotide sequence ID" value="XM_005830345.1"/>
</dbReference>
<dbReference type="HOGENOM" id="CLU_1231874_0_0_1"/>
<evidence type="ECO:0008006" key="5">
    <source>
        <dbReference type="Google" id="ProtNLM"/>
    </source>
</evidence>
<name>L1J525_GUITC</name>
<dbReference type="AlphaFoldDB" id="L1J525"/>
<dbReference type="KEGG" id="gtt:GUITHDRAFT_153263"/>
<feature type="signal peptide" evidence="1">
    <location>
        <begin position="1"/>
        <end position="23"/>
    </location>
</feature>
<feature type="chain" id="PRO_5008770958" description="Plastid lipid-associated protein/fibrillin conserved domain-containing protein" evidence="1">
    <location>
        <begin position="24"/>
        <end position="225"/>
    </location>
</feature>
<dbReference type="PANTHER" id="PTHR34123:SF1">
    <property type="entry name" value="OS04G0578200 PROTEIN"/>
    <property type="match status" value="1"/>
</dbReference>
<keyword evidence="1" id="KW-0732">Signal</keyword>
<dbReference type="eggNOG" id="ENOG502S46J">
    <property type="taxonomic scope" value="Eukaryota"/>
</dbReference>
<evidence type="ECO:0000313" key="2">
    <source>
        <dbReference type="EMBL" id="EKX43422.1"/>
    </source>
</evidence>
<evidence type="ECO:0000313" key="4">
    <source>
        <dbReference type="Proteomes" id="UP000011087"/>
    </source>
</evidence>
<dbReference type="EMBL" id="JH993010">
    <property type="protein sequence ID" value="EKX43422.1"/>
    <property type="molecule type" value="Genomic_DNA"/>
</dbReference>
<protein>
    <recommendedName>
        <fullName evidence="5">Plastid lipid-associated protein/fibrillin conserved domain-containing protein</fullName>
    </recommendedName>
</protein>
<dbReference type="OMA" id="SYREYWD"/>
<organism evidence="2">
    <name type="scientific">Guillardia theta (strain CCMP2712)</name>
    <name type="common">Cryptophyte</name>
    <dbReference type="NCBI Taxonomy" id="905079"/>
    <lineage>
        <taxon>Eukaryota</taxon>
        <taxon>Cryptophyceae</taxon>
        <taxon>Pyrenomonadales</taxon>
        <taxon>Geminigeraceae</taxon>
        <taxon>Guillardia</taxon>
    </lineage>
</organism>